<evidence type="ECO:0000313" key="1">
    <source>
        <dbReference type="Proteomes" id="UP000095283"/>
    </source>
</evidence>
<keyword evidence="1" id="KW-1185">Reference proteome</keyword>
<accession>A0A1I7W930</accession>
<evidence type="ECO:0000313" key="2">
    <source>
        <dbReference type="WBParaSite" id="Hba_01162"/>
    </source>
</evidence>
<dbReference type="Proteomes" id="UP000095283">
    <property type="component" value="Unplaced"/>
</dbReference>
<organism evidence="1 2">
    <name type="scientific">Heterorhabditis bacteriophora</name>
    <name type="common">Entomopathogenic nematode worm</name>
    <dbReference type="NCBI Taxonomy" id="37862"/>
    <lineage>
        <taxon>Eukaryota</taxon>
        <taxon>Metazoa</taxon>
        <taxon>Ecdysozoa</taxon>
        <taxon>Nematoda</taxon>
        <taxon>Chromadorea</taxon>
        <taxon>Rhabditida</taxon>
        <taxon>Rhabditina</taxon>
        <taxon>Rhabditomorpha</taxon>
        <taxon>Strongyloidea</taxon>
        <taxon>Heterorhabditidae</taxon>
        <taxon>Heterorhabditis</taxon>
    </lineage>
</organism>
<protein>
    <submittedName>
        <fullName evidence="2">Ovule protein</fullName>
    </submittedName>
</protein>
<sequence>MTNHLIEQHIYLVDIKCFLCPSLPFLLPSFISQSIPFIRLLPTIIVYDLYLCTFLSCTQ</sequence>
<dbReference type="WBParaSite" id="Hba_01162">
    <property type="protein sequence ID" value="Hba_01162"/>
    <property type="gene ID" value="Hba_01162"/>
</dbReference>
<proteinExistence type="predicted"/>
<reference evidence="2" key="1">
    <citation type="submission" date="2016-11" db="UniProtKB">
        <authorList>
            <consortium name="WormBaseParasite"/>
        </authorList>
    </citation>
    <scope>IDENTIFICATION</scope>
</reference>
<name>A0A1I7W930_HETBA</name>
<dbReference type="AlphaFoldDB" id="A0A1I7W930"/>